<dbReference type="GO" id="GO:0005737">
    <property type="term" value="C:cytoplasm"/>
    <property type="evidence" value="ECO:0007669"/>
    <property type="project" value="TreeGrafter"/>
</dbReference>
<dbReference type="InterPro" id="IPR052557">
    <property type="entry name" value="CAP/Cytokinesis_protein"/>
</dbReference>
<evidence type="ECO:0000313" key="3">
    <source>
        <dbReference type="EMBL" id="SHK33477.1"/>
    </source>
</evidence>
<feature type="domain" description="Transglutaminase-like" evidence="2">
    <location>
        <begin position="54"/>
        <end position="156"/>
    </location>
</feature>
<dbReference type="SUPFAM" id="SSF54001">
    <property type="entry name" value="Cysteine proteinases"/>
    <property type="match status" value="1"/>
</dbReference>
<evidence type="ECO:0000259" key="2">
    <source>
        <dbReference type="Pfam" id="PF01841"/>
    </source>
</evidence>
<keyword evidence="1" id="KW-0732">Signal</keyword>
<dbReference type="InterPro" id="IPR002931">
    <property type="entry name" value="Transglutaminase-like"/>
</dbReference>
<dbReference type="InterPro" id="IPR038765">
    <property type="entry name" value="Papain-like_cys_pep_sf"/>
</dbReference>
<dbReference type="PANTHER" id="PTHR46333:SF2">
    <property type="entry name" value="CYTOKINESIS PROTEIN 3"/>
    <property type="match status" value="1"/>
</dbReference>
<reference evidence="3 4" key="1">
    <citation type="submission" date="2016-11" db="EMBL/GenBank/DDBJ databases">
        <authorList>
            <person name="Jaros S."/>
            <person name="Januszkiewicz K."/>
            <person name="Wedrychowicz H."/>
        </authorList>
    </citation>
    <scope>NUCLEOTIDE SEQUENCE [LARGE SCALE GENOMIC DNA]</scope>
    <source>
        <strain evidence="3 4">KHT3</strain>
    </source>
</reference>
<dbReference type="EMBL" id="FRBD01000002">
    <property type="protein sequence ID" value="SHK33477.1"/>
    <property type="molecule type" value="Genomic_DNA"/>
</dbReference>
<protein>
    <submittedName>
        <fullName evidence="3">Transglutaminase-like superfamily protein</fullName>
    </submittedName>
</protein>
<organism evidence="3 4">
    <name type="scientific">Xylanibacter ruminicola</name>
    <name type="common">Prevotella ruminicola</name>
    <dbReference type="NCBI Taxonomy" id="839"/>
    <lineage>
        <taxon>Bacteria</taxon>
        <taxon>Pseudomonadati</taxon>
        <taxon>Bacteroidota</taxon>
        <taxon>Bacteroidia</taxon>
        <taxon>Bacteroidales</taxon>
        <taxon>Prevotellaceae</taxon>
        <taxon>Xylanibacter</taxon>
    </lineage>
</organism>
<evidence type="ECO:0000313" key="4">
    <source>
        <dbReference type="Proteomes" id="UP000184130"/>
    </source>
</evidence>
<sequence length="336" mass="38962">MARSLLLIISIILCLGSIMAQNDTIQEENFVSYLKRHSKDNPRISTSHYNYQDIGNTITEGCNTDYQKIKAIYKWICDSISYDTTFKINTADVCYQYRRGICQAINELYYKIATAVGLKVEFIDGIAKDKTGYIEKKGHSWLFAYTSEDRGIFMDPTWGLGYVEGKTFIRKKNCWTWFNVNPEWLIFSHYPRDITFQLIDRPMYKQEFLAMPPVSELCIEYGINAHSIYESLRKEGNTLPQLYSKGQELIELIEIPLCKNLKVGNKYTFRVRIKSGCGLALNSNTSSIREQDWKDLGDGKYFLEYQVQNSTNISICVKDDSNDYWNVVVNYGIEEN</sequence>
<dbReference type="Gene3D" id="3.10.620.30">
    <property type="match status" value="1"/>
</dbReference>
<evidence type="ECO:0000256" key="1">
    <source>
        <dbReference type="SAM" id="SignalP"/>
    </source>
</evidence>
<gene>
    <name evidence="3" type="ORF">SAMN05216463_10221</name>
</gene>
<dbReference type="AlphaFoldDB" id="A0A1M6RMA2"/>
<name>A0A1M6RMA2_XYLRU</name>
<accession>A0A1M6RMA2</accession>
<dbReference type="OrthoDB" id="9788327at2"/>
<feature type="chain" id="PRO_5013268904" evidence="1">
    <location>
        <begin position="21"/>
        <end position="336"/>
    </location>
</feature>
<feature type="signal peptide" evidence="1">
    <location>
        <begin position="1"/>
        <end position="20"/>
    </location>
</feature>
<dbReference type="Pfam" id="PF01841">
    <property type="entry name" value="Transglut_core"/>
    <property type="match status" value="1"/>
</dbReference>
<proteinExistence type="predicted"/>
<dbReference type="PANTHER" id="PTHR46333">
    <property type="entry name" value="CYTOKINESIS PROTEIN 3"/>
    <property type="match status" value="1"/>
</dbReference>
<dbReference type="Proteomes" id="UP000184130">
    <property type="component" value="Unassembled WGS sequence"/>
</dbReference>